<reference evidence="3" key="1">
    <citation type="submission" date="2022-11" db="EMBL/GenBank/DDBJ databases">
        <title>Draft genome sequence of Hoeflea poritis E7-10 and Hoeflea prorocentri PM5-8, separated from scleractinian coral Porites lutea and marine dinoflagellate.</title>
        <authorList>
            <person name="Zhang G."/>
            <person name="Wei Q."/>
            <person name="Cai L."/>
        </authorList>
    </citation>
    <scope>NUCLEOTIDE SEQUENCE</scope>
    <source>
        <strain evidence="3">PM5-8</strain>
    </source>
</reference>
<dbReference type="SUPFAM" id="SSF51735">
    <property type="entry name" value="NAD(P)-binding Rossmann-fold domains"/>
    <property type="match status" value="1"/>
</dbReference>
<keyword evidence="4" id="KW-1185">Reference proteome</keyword>
<dbReference type="FunFam" id="3.40.50.720:FF:000173">
    <property type="entry name" value="3-oxoacyl-[acyl-carrier protein] reductase"/>
    <property type="match status" value="1"/>
</dbReference>
<dbReference type="InterPro" id="IPR036291">
    <property type="entry name" value="NAD(P)-bd_dom_sf"/>
</dbReference>
<dbReference type="InterPro" id="IPR002347">
    <property type="entry name" value="SDR_fam"/>
</dbReference>
<dbReference type="Gene3D" id="3.40.50.720">
    <property type="entry name" value="NAD(P)-binding Rossmann-like Domain"/>
    <property type="match status" value="1"/>
</dbReference>
<comment type="similarity">
    <text evidence="1">Belongs to the short-chain dehydrogenases/reductases (SDR) family.</text>
</comment>
<proteinExistence type="inferred from homology"/>
<dbReference type="Proteomes" id="UP001151234">
    <property type="component" value="Unassembled WGS sequence"/>
</dbReference>
<evidence type="ECO:0000256" key="2">
    <source>
        <dbReference type="ARBA" id="ARBA00023002"/>
    </source>
</evidence>
<accession>A0A9X3ZG58</accession>
<gene>
    <name evidence="3" type="ORF">OQ273_01385</name>
</gene>
<evidence type="ECO:0000313" key="3">
    <source>
        <dbReference type="EMBL" id="MDA5397210.1"/>
    </source>
</evidence>
<keyword evidence="2" id="KW-0560">Oxidoreductase</keyword>
<dbReference type="GO" id="GO:0030497">
    <property type="term" value="P:fatty acid elongation"/>
    <property type="evidence" value="ECO:0007669"/>
    <property type="project" value="TreeGrafter"/>
</dbReference>
<dbReference type="Pfam" id="PF13561">
    <property type="entry name" value="adh_short_C2"/>
    <property type="match status" value="1"/>
</dbReference>
<dbReference type="AlphaFoldDB" id="A0A9X3ZG58"/>
<dbReference type="PRINTS" id="PR00081">
    <property type="entry name" value="GDHRDH"/>
</dbReference>
<dbReference type="PRINTS" id="PR00080">
    <property type="entry name" value="SDRFAMILY"/>
</dbReference>
<comment type="caution">
    <text evidence="3">The sequence shown here is derived from an EMBL/GenBank/DDBJ whole genome shotgun (WGS) entry which is preliminary data.</text>
</comment>
<dbReference type="CDD" id="cd05233">
    <property type="entry name" value="SDR_c"/>
    <property type="match status" value="1"/>
</dbReference>
<dbReference type="PANTHER" id="PTHR42760">
    <property type="entry name" value="SHORT-CHAIN DEHYDROGENASES/REDUCTASES FAMILY MEMBER"/>
    <property type="match status" value="1"/>
</dbReference>
<dbReference type="GO" id="GO:0016616">
    <property type="term" value="F:oxidoreductase activity, acting on the CH-OH group of donors, NAD or NADP as acceptor"/>
    <property type="evidence" value="ECO:0007669"/>
    <property type="project" value="TreeGrafter"/>
</dbReference>
<sequence length="243" mass="25445">MASQKPNAVIVTGGSRGIGAAVIAALADSSTSVINFDIAKPSDDQDCVFRRVDLTNAHQIENTVGELKEEFSIVGLVNNAGFSISHSLSETTDADFEKLVPLNMVGPAYCAKAVAETMKEAGWGRIVNVSSRAALGKSNRTAYAATKGAMISMTRVWALELAQHNITVNAVGPGPISTELFEKVNPKGSPQERALVSSIPVGRLGTTADVARAVQFFLEETSGFITGQTLYVCGGLTAGIADI</sequence>
<dbReference type="PANTHER" id="PTHR42760:SF129">
    <property type="entry name" value="OXIDOREDUCTASE"/>
    <property type="match status" value="1"/>
</dbReference>
<evidence type="ECO:0000313" key="4">
    <source>
        <dbReference type="Proteomes" id="UP001151234"/>
    </source>
</evidence>
<protein>
    <submittedName>
        <fullName evidence="3">SDR family oxidoreductase</fullName>
    </submittedName>
</protein>
<dbReference type="PROSITE" id="PS00061">
    <property type="entry name" value="ADH_SHORT"/>
    <property type="match status" value="1"/>
</dbReference>
<dbReference type="RefSeq" id="WP_267988676.1">
    <property type="nucleotide sequence ID" value="NZ_JAPJZI010000001.1"/>
</dbReference>
<dbReference type="EMBL" id="JAPJZI010000001">
    <property type="protein sequence ID" value="MDA5397210.1"/>
    <property type="molecule type" value="Genomic_DNA"/>
</dbReference>
<dbReference type="InterPro" id="IPR020904">
    <property type="entry name" value="Sc_DH/Rdtase_CS"/>
</dbReference>
<evidence type="ECO:0000256" key="1">
    <source>
        <dbReference type="ARBA" id="ARBA00006484"/>
    </source>
</evidence>
<organism evidence="3 4">
    <name type="scientific">Hoeflea prorocentri</name>
    <dbReference type="NCBI Taxonomy" id="1922333"/>
    <lineage>
        <taxon>Bacteria</taxon>
        <taxon>Pseudomonadati</taxon>
        <taxon>Pseudomonadota</taxon>
        <taxon>Alphaproteobacteria</taxon>
        <taxon>Hyphomicrobiales</taxon>
        <taxon>Rhizobiaceae</taxon>
        <taxon>Hoeflea</taxon>
    </lineage>
</organism>
<name>A0A9X3ZG58_9HYPH</name>